<dbReference type="PANTHER" id="PTHR30126">
    <property type="entry name" value="HTH-TYPE TRANSCRIPTIONAL REGULATOR"/>
    <property type="match status" value="1"/>
</dbReference>
<dbReference type="PROSITE" id="PS50931">
    <property type="entry name" value="HTH_LYSR"/>
    <property type="match status" value="1"/>
</dbReference>
<keyword evidence="3" id="KW-0238">DNA-binding</keyword>
<evidence type="ECO:0000313" key="7">
    <source>
        <dbReference type="Proteomes" id="UP000682111"/>
    </source>
</evidence>
<dbReference type="CDD" id="cd08420">
    <property type="entry name" value="PBP2_CysL_like"/>
    <property type="match status" value="1"/>
</dbReference>
<dbReference type="Gene3D" id="3.40.190.290">
    <property type="match status" value="1"/>
</dbReference>
<dbReference type="GO" id="GO:0000976">
    <property type="term" value="F:transcription cis-regulatory region binding"/>
    <property type="evidence" value="ECO:0007669"/>
    <property type="project" value="TreeGrafter"/>
</dbReference>
<dbReference type="FunFam" id="1.10.10.10:FF:000001">
    <property type="entry name" value="LysR family transcriptional regulator"/>
    <property type="match status" value="1"/>
</dbReference>
<dbReference type="EMBL" id="BORC01000002">
    <property type="protein sequence ID" value="GIN61879.1"/>
    <property type="molecule type" value="Genomic_DNA"/>
</dbReference>
<organism evidence="6 7">
    <name type="scientific">Robertmurraya siralis</name>
    <dbReference type="NCBI Taxonomy" id="77777"/>
    <lineage>
        <taxon>Bacteria</taxon>
        <taxon>Bacillati</taxon>
        <taxon>Bacillota</taxon>
        <taxon>Bacilli</taxon>
        <taxon>Bacillales</taxon>
        <taxon>Bacillaceae</taxon>
        <taxon>Robertmurraya</taxon>
    </lineage>
</organism>
<dbReference type="InterPro" id="IPR036388">
    <property type="entry name" value="WH-like_DNA-bd_sf"/>
</dbReference>
<protein>
    <submittedName>
        <fullName evidence="6">HTH-type transcriptional regulator CysL</fullName>
    </submittedName>
</protein>
<dbReference type="Proteomes" id="UP000682111">
    <property type="component" value="Unassembled WGS sequence"/>
</dbReference>
<evidence type="ECO:0000259" key="5">
    <source>
        <dbReference type="PROSITE" id="PS50931"/>
    </source>
</evidence>
<accession>A0A920BTI2</accession>
<dbReference type="SUPFAM" id="SSF53850">
    <property type="entry name" value="Periplasmic binding protein-like II"/>
    <property type="match status" value="1"/>
</dbReference>
<dbReference type="InterPro" id="IPR036390">
    <property type="entry name" value="WH_DNA-bd_sf"/>
</dbReference>
<comment type="caution">
    <text evidence="6">The sequence shown here is derived from an EMBL/GenBank/DDBJ whole genome shotgun (WGS) entry which is preliminary data.</text>
</comment>
<feature type="domain" description="HTH lysR-type" evidence="5">
    <location>
        <begin position="1"/>
        <end position="58"/>
    </location>
</feature>
<dbReference type="InterPro" id="IPR000847">
    <property type="entry name" value="LysR_HTH_N"/>
</dbReference>
<dbReference type="SUPFAM" id="SSF46785">
    <property type="entry name" value="Winged helix' DNA-binding domain"/>
    <property type="match status" value="1"/>
</dbReference>
<dbReference type="AlphaFoldDB" id="A0A920BTI2"/>
<dbReference type="GO" id="GO:0003700">
    <property type="term" value="F:DNA-binding transcription factor activity"/>
    <property type="evidence" value="ECO:0007669"/>
    <property type="project" value="InterPro"/>
</dbReference>
<comment type="similarity">
    <text evidence="1">Belongs to the LysR transcriptional regulatory family.</text>
</comment>
<evidence type="ECO:0000256" key="3">
    <source>
        <dbReference type="ARBA" id="ARBA00023125"/>
    </source>
</evidence>
<dbReference type="Gene3D" id="1.10.10.10">
    <property type="entry name" value="Winged helix-like DNA-binding domain superfamily/Winged helix DNA-binding domain"/>
    <property type="match status" value="1"/>
</dbReference>
<keyword evidence="2" id="KW-0805">Transcription regulation</keyword>
<evidence type="ECO:0000256" key="4">
    <source>
        <dbReference type="ARBA" id="ARBA00023163"/>
    </source>
</evidence>
<evidence type="ECO:0000313" key="6">
    <source>
        <dbReference type="EMBL" id="GIN61879.1"/>
    </source>
</evidence>
<dbReference type="Pfam" id="PF03466">
    <property type="entry name" value="LysR_substrate"/>
    <property type="match status" value="1"/>
</dbReference>
<dbReference type="InterPro" id="IPR005119">
    <property type="entry name" value="LysR_subst-bd"/>
</dbReference>
<evidence type="ECO:0000256" key="2">
    <source>
        <dbReference type="ARBA" id="ARBA00023015"/>
    </source>
</evidence>
<keyword evidence="4" id="KW-0804">Transcription</keyword>
<name>A0A920BTI2_9BACI</name>
<sequence>MQLEELKTFVTLAEVKNFTKTADKLLMSQPTVSLHIKNLEKEFNTELFQRSPKFLKITPSGQLLLNRAKEIIEIYDRAKQEILEYHHKIAGKLTIGASYTIGEYILPSLLFELQRKYPALEIEIMIGNREEILQSVRQFRIDIGFIEGEAKENELHIIPFMEEEFLVVSSSDHPLVHKEKINFSELINETWLSREVGSGNRDFLMEVLAKNGLKIKSLLTMNSIQAIKESVINGLGLSLLAQNSIKREIAHRYLAVLPIAQQSFKRSFSYVYSPIMKNNKNVEAFILVLEEQWKQT</sequence>
<proteinExistence type="inferred from homology"/>
<gene>
    <name evidence="6" type="primary">cysL</name>
    <name evidence="6" type="ORF">J27TS8_18720</name>
</gene>
<evidence type="ECO:0000256" key="1">
    <source>
        <dbReference type="ARBA" id="ARBA00009437"/>
    </source>
</evidence>
<dbReference type="PRINTS" id="PR00039">
    <property type="entry name" value="HTHLYSR"/>
</dbReference>
<reference evidence="6" key="1">
    <citation type="submission" date="2021-03" db="EMBL/GenBank/DDBJ databases">
        <title>Antimicrobial resistance genes in bacteria isolated from Japanese honey, and their potential for conferring macrolide and lincosamide resistance in the American foulbrood pathogen Paenibacillus larvae.</title>
        <authorList>
            <person name="Okamoto M."/>
            <person name="Kumagai M."/>
            <person name="Kanamori H."/>
            <person name="Takamatsu D."/>
        </authorList>
    </citation>
    <scope>NUCLEOTIDE SEQUENCE</scope>
    <source>
        <strain evidence="6">J27TS8</strain>
    </source>
</reference>
<dbReference type="PANTHER" id="PTHR30126:SF39">
    <property type="entry name" value="HTH-TYPE TRANSCRIPTIONAL REGULATOR CYSL"/>
    <property type="match status" value="1"/>
</dbReference>
<keyword evidence="7" id="KW-1185">Reference proteome</keyword>
<dbReference type="Pfam" id="PF00126">
    <property type="entry name" value="HTH_1"/>
    <property type="match status" value="1"/>
</dbReference>
<dbReference type="RefSeq" id="WP_212933534.1">
    <property type="nucleotide sequence ID" value="NZ_BORC01000002.1"/>
</dbReference>